<sequence length="561" mass="59995">MKWTVGKKLFMSYMAILVIMALVGILNLKSMNQMQKNTSEISHVWLTGTEIASQVDFSLEHILALTYQMGMEPDAAKKAAFSKQMEETFDTIDAKLAEYKESLADAEDERNAAKLTESWKAFREANALSKGQQGNAKTSEQVSKTFQEVRNDVAVIVKFNHEGASAAEKNGESLYRSSLIQFIGLLIVSILFVVFTAYAVIRVVSRPILKVADALEMISHGNLTVKAIHTASKDEIGKLVASVNRVAGSLKESVLHMQEASNQVAASAQQLTVSSEQNAQAAENVAQSVMEVANGSENQAVSALECGRAMDEMTIGIQRIAETTSEVAELSDEAAKRAEEGSKVMRNASSKIQSVSSTVEKASGIIRKLEEHSQNIGRISQLIGEIANQTSLLSLNAAIEAARAGEHGSGFAVVAGEIRKLSTQTANSIQEINEVIGGIQENTQQAVATMDEGLSEVGGGLKAVAHAEEAFGLIVRSTEEVMRKIQEAAACAQQMSASSEEVAATVTSMGDIARQSAGLAQTVAATSEEQLASTQEITASAGMLSNISLDLQNLTIKFRVT</sequence>
<keyword evidence="4 6" id="KW-0807">Transducer</keyword>
<organism evidence="11 12">
    <name type="scientific">Paenibacillus piri</name>
    <dbReference type="NCBI Taxonomy" id="2547395"/>
    <lineage>
        <taxon>Bacteria</taxon>
        <taxon>Bacillati</taxon>
        <taxon>Bacillota</taxon>
        <taxon>Bacilli</taxon>
        <taxon>Bacillales</taxon>
        <taxon>Paenibacillaceae</taxon>
        <taxon>Paenibacillus</taxon>
    </lineage>
</organism>
<keyword evidence="8" id="KW-0812">Transmembrane</keyword>
<dbReference type="SUPFAM" id="SSF58104">
    <property type="entry name" value="Methyl-accepting chemotaxis protein (MCP) signaling domain"/>
    <property type="match status" value="1"/>
</dbReference>
<dbReference type="AlphaFoldDB" id="A0A4R5KQU0"/>
<dbReference type="Pfam" id="PF12729">
    <property type="entry name" value="4HB_MCP_1"/>
    <property type="match status" value="1"/>
</dbReference>
<keyword evidence="12" id="KW-1185">Reference proteome</keyword>
<dbReference type="RefSeq" id="WP_133229377.1">
    <property type="nucleotide sequence ID" value="NZ_SMRT01000006.1"/>
</dbReference>
<keyword evidence="7" id="KW-0175">Coiled coil</keyword>
<evidence type="ECO:0000313" key="12">
    <source>
        <dbReference type="Proteomes" id="UP000295636"/>
    </source>
</evidence>
<comment type="subcellular location">
    <subcellularLocation>
        <location evidence="1">Cell membrane</location>
    </subcellularLocation>
</comment>
<comment type="caution">
    <text evidence="11">The sequence shown here is derived from an EMBL/GenBank/DDBJ whole genome shotgun (WGS) entry which is preliminary data.</text>
</comment>
<evidence type="ECO:0000313" key="11">
    <source>
        <dbReference type="EMBL" id="TDF97120.1"/>
    </source>
</evidence>
<dbReference type="SMART" id="SM00304">
    <property type="entry name" value="HAMP"/>
    <property type="match status" value="1"/>
</dbReference>
<dbReference type="Gene3D" id="6.10.340.10">
    <property type="match status" value="1"/>
</dbReference>
<keyword evidence="8" id="KW-1133">Transmembrane helix</keyword>
<feature type="domain" description="HAMP" evidence="10">
    <location>
        <begin position="202"/>
        <end position="255"/>
    </location>
</feature>
<comment type="similarity">
    <text evidence="5">Belongs to the methyl-accepting chemotaxis (MCP) protein family.</text>
</comment>
<accession>A0A4R5KQU0</accession>
<reference evidence="11 12" key="1">
    <citation type="submission" date="2019-03" db="EMBL/GenBank/DDBJ databases">
        <title>This is whole genome sequence of Paenibacillus sp MS74 strain.</title>
        <authorList>
            <person name="Trinh H.N."/>
        </authorList>
    </citation>
    <scope>NUCLEOTIDE SEQUENCE [LARGE SCALE GENOMIC DNA]</scope>
    <source>
        <strain evidence="11 12">MS74</strain>
    </source>
</reference>
<feature type="domain" description="Methyl-accepting transducer" evidence="9">
    <location>
        <begin position="274"/>
        <end position="510"/>
    </location>
</feature>
<evidence type="ECO:0000256" key="5">
    <source>
        <dbReference type="ARBA" id="ARBA00029447"/>
    </source>
</evidence>
<dbReference type="CDD" id="cd06225">
    <property type="entry name" value="HAMP"/>
    <property type="match status" value="1"/>
</dbReference>
<dbReference type="Pfam" id="PF00672">
    <property type="entry name" value="HAMP"/>
    <property type="match status" value="1"/>
</dbReference>
<dbReference type="Gene3D" id="1.10.287.950">
    <property type="entry name" value="Methyl-accepting chemotaxis protein"/>
    <property type="match status" value="1"/>
</dbReference>
<dbReference type="CDD" id="cd11386">
    <property type="entry name" value="MCP_signal"/>
    <property type="match status" value="1"/>
</dbReference>
<dbReference type="PANTHER" id="PTHR32089">
    <property type="entry name" value="METHYL-ACCEPTING CHEMOTAXIS PROTEIN MCPB"/>
    <property type="match status" value="1"/>
</dbReference>
<feature type="transmembrane region" description="Helical" evidence="8">
    <location>
        <begin position="12"/>
        <end position="28"/>
    </location>
</feature>
<feature type="coiled-coil region" evidence="7">
    <location>
        <begin position="89"/>
        <end position="116"/>
    </location>
</feature>
<dbReference type="Pfam" id="PF00015">
    <property type="entry name" value="MCPsignal"/>
    <property type="match status" value="1"/>
</dbReference>
<dbReference type="InterPro" id="IPR024478">
    <property type="entry name" value="HlyB_4HB_MCP"/>
</dbReference>
<gene>
    <name evidence="11" type="ORF">E1757_14880</name>
</gene>
<evidence type="ECO:0000259" key="10">
    <source>
        <dbReference type="PROSITE" id="PS50885"/>
    </source>
</evidence>
<feature type="transmembrane region" description="Helical" evidence="8">
    <location>
        <begin position="179"/>
        <end position="201"/>
    </location>
</feature>
<dbReference type="SMART" id="SM00283">
    <property type="entry name" value="MA"/>
    <property type="match status" value="1"/>
</dbReference>
<evidence type="ECO:0000256" key="8">
    <source>
        <dbReference type="SAM" id="Phobius"/>
    </source>
</evidence>
<keyword evidence="2" id="KW-1003">Cell membrane</keyword>
<evidence type="ECO:0000256" key="1">
    <source>
        <dbReference type="ARBA" id="ARBA00004236"/>
    </source>
</evidence>
<dbReference type="InterPro" id="IPR004089">
    <property type="entry name" value="MCPsignal_dom"/>
</dbReference>
<dbReference type="PROSITE" id="PS50111">
    <property type="entry name" value="CHEMOTAXIS_TRANSDUC_2"/>
    <property type="match status" value="1"/>
</dbReference>
<name>A0A4R5KQU0_9BACL</name>
<evidence type="ECO:0000259" key="9">
    <source>
        <dbReference type="PROSITE" id="PS50111"/>
    </source>
</evidence>
<dbReference type="PANTHER" id="PTHR32089:SF112">
    <property type="entry name" value="LYSOZYME-LIKE PROTEIN-RELATED"/>
    <property type="match status" value="1"/>
</dbReference>
<keyword evidence="3 8" id="KW-0472">Membrane</keyword>
<dbReference type="PROSITE" id="PS50885">
    <property type="entry name" value="HAMP"/>
    <property type="match status" value="1"/>
</dbReference>
<evidence type="ECO:0000256" key="4">
    <source>
        <dbReference type="ARBA" id="ARBA00023224"/>
    </source>
</evidence>
<dbReference type="Proteomes" id="UP000295636">
    <property type="component" value="Unassembled WGS sequence"/>
</dbReference>
<protein>
    <submittedName>
        <fullName evidence="11">Methyl-accepting chemotaxis protein</fullName>
    </submittedName>
</protein>
<dbReference type="OrthoDB" id="358716at2"/>
<proteinExistence type="inferred from homology"/>
<evidence type="ECO:0000256" key="2">
    <source>
        <dbReference type="ARBA" id="ARBA00022475"/>
    </source>
</evidence>
<dbReference type="InterPro" id="IPR003660">
    <property type="entry name" value="HAMP_dom"/>
</dbReference>
<evidence type="ECO:0000256" key="7">
    <source>
        <dbReference type="SAM" id="Coils"/>
    </source>
</evidence>
<evidence type="ECO:0000256" key="6">
    <source>
        <dbReference type="PROSITE-ProRule" id="PRU00284"/>
    </source>
</evidence>
<dbReference type="EMBL" id="SMRT01000006">
    <property type="protein sequence ID" value="TDF97120.1"/>
    <property type="molecule type" value="Genomic_DNA"/>
</dbReference>
<dbReference type="GO" id="GO:0007165">
    <property type="term" value="P:signal transduction"/>
    <property type="evidence" value="ECO:0007669"/>
    <property type="project" value="UniProtKB-KW"/>
</dbReference>
<dbReference type="GO" id="GO:0005886">
    <property type="term" value="C:plasma membrane"/>
    <property type="evidence" value="ECO:0007669"/>
    <property type="project" value="UniProtKB-SubCell"/>
</dbReference>
<evidence type="ECO:0000256" key="3">
    <source>
        <dbReference type="ARBA" id="ARBA00023136"/>
    </source>
</evidence>